<name>F7NFX5_9FIRM</name>
<evidence type="ECO:0000313" key="12">
    <source>
        <dbReference type="Proteomes" id="UP000003240"/>
    </source>
</evidence>
<feature type="transmembrane region" description="Helical" evidence="9">
    <location>
        <begin position="325"/>
        <end position="354"/>
    </location>
</feature>
<feature type="transmembrane region" description="Helical" evidence="9">
    <location>
        <begin position="67"/>
        <end position="88"/>
    </location>
</feature>
<dbReference type="GO" id="GO:0005886">
    <property type="term" value="C:plasma membrane"/>
    <property type="evidence" value="ECO:0007669"/>
    <property type="project" value="UniProtKB-SubCell"/>
</dbReference>
<keyword evidence="7 8" id="KW-0472">Membrane</keyword>
<feature type="transmembrane region" description="Helical" evidence="9">
    <location>
        <begin position="387"/>
        <end position="406"/>
    </location>
</feature>
<evidence type="ECO:0000256" key="9">
    <source>
        <dbReference type="SAM" id="Phobius"/>
    </source>
</evidence>
<feature type="transmembrane region" description="Helical" evidence="9">
    <location>
        <begin position="100"/>
        <end position="118"/>
    </location>
</feature>
<comment type="function">
    <text evidence="8">The phosphoenolpyruvate-dependent sugar phosphotransferase system (PTS), a major carbohydrate active -transport system, catalyzes the phosphorylation of incoming sugar substrates concomitant with their translocation across the cell membrane.</text>
</comment>
<protein>
    <recommendedName>
        <fullName evidence="8">Permease IIC component</fullName>
    </recommendedName>
</protein>
<evidence type="ECO:0000256" key="4">
    <source>
        <dbReference type="ARBA" id="ARBA00022597"/>
    </source>
</evidence>
<dbReference type="Proteomes" id="UP000003240">
    <property type="component" value="Unassembled WGS sequence"/>
</dbReference>
<dbReference type="RefSeq" id="WP_004093322.1">
    <property type="nucleotide sequence ID" value="NZ_AFGF01000038.1"/>
</dbReference>
<dbReference type="eggNOG" id="COG1455">
    <property type="taxonomic scope" value="Bacteria"/>
</dbReference>
<keyword evidence="12" id="KW-1185">Reference proteome</keyword>
<evidence type="ECO:0000256" key="6">
    <source>
        <dbReference type="ARBA" id="ARBA00022989"/>
    </source>
</evidence>
<feature type="transmembrane region" description="Helical" evidence="9">
    <location>
        <begin position="360"/>
        <end position="380"/>
    </location>
</feature>
<dbReference type="InterPro" id="IPR003352">
    <property type="entry name" value="PTS_EIIC"/>
</dbReference>
<accession>F7NFX5</accession>
<evidence type="ECO:0000256" key="1">
    <source>
        <dbReference type="ARBA" id="ARBA00004651"/>
    </source>
</evidence>
<dbReference type="PANTHER" id="PTHR33989:SF4">
    <property type="entry name" value="PTS SYSTEM N,N'-DIACETYLCHITOBIOSE-SPECIFIC EIIC COMPONENT"/>
    <property type="match status" value="1"/>
</dbReference>
<dbReference type="InterPro" id="IPR004501">
    <property type="entry name" value="PTS_EIIC_3"/>
</dbReference>
<keyword evidence="3 8" id="KW-1003">Cell membrane</keyword>
<feature type="transmembrane region" description="Helical" evidence="9">
    <location>
        <begin position="130"/>
        <end position="152"/>
    </location>
</feature>
<feature type="transmembrane region" description="Helical" evidence="9">
    <location>
        <begin position="173"/>
        <end position="193"/>
    </location>
</feature>
<dbReference type="PANTHER" id="PTHR33989">
    <property type="match status" value="1"/>
</dbReference>
<dbReference type="PROSITE" id="PS51105">
    <property type="entry name" value="PTS_EIIC_TYPE_3"/>
    <property type="match status" value="1"/>
</dbReference>
<dbReference type="STRING" id="1009370.ALO_04793"/>
<dbReference type="AlphaFoldDB" id="F7NFX5"/>
<evidence type="ECO:0000256" key="7">
    <source>
        <dbReference type="ARBA" id="ARBA00023136"/>
    </source>
</evidence>
<dbReference type="EMBL" id="AFGF01000038">
    <property type="protein sequence ID" value="EGO65038.1"/>
    <property type="molecule type" value="Genomic_DNA"/>
</dbReference>
<dbReference type="PIRSF" id="PIRSF006351">
    <property type="entry name" value="PTS_EIIC-Cellobiose"/>
    <property type="match status" value="1"/>
</dbReference>
<keyword evidence="6 9" id="KW-1133">Transmembrane helix</keyword>
<gene>
    <name evidence="11" type="ORF">ALO_04793</name>
</gene>
<reference evidence="11 12" key="1">
    <citation type="journal article" date="2011" name="EMBO J.">
        <title>Structural diversity of bacterial flagellar motors.</title>
        <authorList>
            <person name="Chen S."/>
            <person name="Beeby M."/>
            <person name="Murphy G.E."/>
            <person name="Leadbetter J.R."/>
            <person name="Hendrixson D.R."/>
            <person name="Briegel A."/>
            <person name="Li Z."/>
            <person name="Shi J."/>
            <person name="Tocheva E.I."/>
            <person name="Muller A."/>
            <person name="Dobro M.J."/>
            <person name="Jensen G.J."/>
        </authorList>
    </citation>
    <scope>NUCLEOTIDE SEQUENCE [LARGE SCALE GENOMIC DNA]</scope>
    <source>
        <strain evidence="11 12">DSM 6540</strain>
    </source>
</reference>
<sequence length="424" mass="46377">MTNRQEFIQKLQAMAGKLQQNKELNAISSGLVSLLPVLIIGAFSTLFSSMPIEGYQKFLASHGLKQLIALPAEMTTNMIAVYAAFLIAYKLGELLEQDGLTVGIISLMSFLVLTPFAVLDKVKALPYTYLGAAGLFAAIIVGLVSTRIYTFVVQHNWRLQMPAGIPQTVANTFNGLIPGFIVIIVFTCINGLFRLTPFENVHSFVYTSLQVPLQNIGGSFGGLLVVVLMANLLWLFGIHGTMVVGTIVKPIYYAMDLENLTAFQHGDPLPHVIGWAFWVVFGIIGGAGSTFALNVLMAFKSKSQQLRMLGKIALPTSLVRINEPLIFGIPVVLNPILAIPFVLVPVLGVTIAYLATVAGLVPRVIGIFPALGIPIVINAFMQGSWKFVVLQLLIIALSFVIYYPFFKKLDEQKLKMEQDDRENS</sequence>
<proteinExistence type="predicted"/>
<keyword evidence="5 9" id="KW-0812">Transmembrane</keyword>
<organism evidence="11 12">
    <name type="scientific">Acetonema longum DSM 6540</name>
    <dbReference type="NCBI Taxonomy" id="1009370"/>
    <lineage>
        <taxon>Bacteria</taxon>
        <taxon>Bacillati</taxon>
        <taxon>Bacillota</taxon>
        <taxon>Negativicutes</taxon>
        <taxon>Acetonemataceae</taxon>
        <taxon>Acetonema</taxon>
    </lineage>
</organism>
<dbReference type="Pfam" id="PF02378">
    <property type="entry name" value="PTS_EIIC"/>
    <property type="match status" value="1"/>
</dbReference>
<evidence type="ECO:0000256" key="8">
    <source>
        <dbReference type="PIRNR" id="PIRNR006351"/>
    </source>
</evidence>
<comment type="caution">
    <text evidence="11">The sequence shown here is derived from an EMBL/GenBank/DDBJ whole genome shotgun (WGS) entry which is preliminary data.</text>
</comment>
<feature type="transmembrane region" description="Helical" evidence="9">
    <location>
        <begin position="275"/>
        <end position="299"/>
    </location>
</feature>
<comment type="subcellular location">
    <subcellularLocation>
        <location evidence="1">Cell membrane</location>
        <topology evidence="1">Multi-pass membrane protein</topology>
    </subcellularLocation>
</comment>
<dbReference type="NCBIfam" id="TIGR00410">
    <property type="entry name" value="lacE"/>
    <property type="match status" value="1"/>
</dbReference>
<feature type="transmembrane region" description="Helical" evidence="9">
    <location>
        <begin position="233"/>
        <end position="255"/>
    </location>
</feature>
<evidence type="ECO:0000259" key="10">
    <source>
        <dbReference type="PROSITE" id="PS51105"/>
    </source>
</evidence>
<feature type="domain" description="PTS EIIC type-3" evidence="10">
    <location>
        <begin position="7"/>
        <end position="405"/>
    </location>
</feature>
<evidence type="ECO:0000313" key="11">
    <source>
        <dbReference type="EMBL" id="EGO65038.1"/>
    </source>
</evidence>
<dbReference type="OrthoDB" id="1641940at2"/>
<dbReference type="InterPro" id="IPR051088">
    <property type="entry name" value="PTS_Sugar-EIIC/EIIB"/>
</dbReference>
<evidence type="ECO:0000256" key="2">
    <source>
        <dbReference type="ARBA" id="ARBA00022448"/>
    </source>
</evidence>
<keyword evidence="2 8" id="KW-0813">Transport</keyword>
<keyword evidence="4 8" id="KW-0762">Sugar transport</keyword>
<feature type="transmembrane region" description="Helical" evidence="9">
    <location>
        <begin position="205"/>
        <end position="226"/>
    </location>
</feature>
<evidence type="ECO:0000256" key="3">
    <source>
        <dbReference type="ARBA" id="ARBA00022475"/>
    </source>
</evidence>
<dbReference type="InterPro" id="IPR004796">
    <property type="entry name" value="PTS_IIC_cello"/>
</dbReference>
<evidence type="ECO:0000256" key="5">
    <source>
        <dbReference type="ARBA" id="ARBA00022692"/>
    </source>
</evidence>
<dbReference type="GO" id="GO:0009401">
    <property type="term" value="P:phosphoenolpyruvate-dependent sugar phosphotransferase system"/>
    <property type="evidence" value="ECO:0007669"/>
    <property type="project" value="InterPro"/>
</dbReference>
<dbReference type="GO" id="GO:0008982">
    <property type="term" value="F:protein-N(PI)-phosphohistidine-sugar phosphotransferase activity"/>
    <property type="evidence" value="ECO:0007669"/>
    <property type="project" value="UniProtKB-UniRule"/>
</dbReference>
<feature type="transmembrane region" description="Helical" evidence="9">
    <location>
        <begin position="24"/>
        <end position="47"/>
    </location>
</feature>